<dbReference type="PROSITE" id="PS50836">
    <property type="entry name" value="DOMON"/>
    <property type="match status" value="1"/>
</dbReference>
<dbReference type="Proteomes" id="UP000030746">
    <property type="component" value="Unassembled WGS sequence"/>
</dbReference>
<dbReference type="SMART" id="SM00664">
    <property type="entry name" value="DoH"/>
    <property type="match status" value="1"/>
</dbReference>
<evidence type="ECO:0000259" key="2">
    <source>
        <dbReference type="PROSITE" id="PS50836"/>
    </source>
</evidence>
<name>V4C8Q8_LOTGI</name>
<dbReference type="OMA" id="CAHMECS"/>
<dbReference type="InterPro" id="IPR005018">
    <property type="entry name" value="DOMON_domain"/>
</dbReference>
<keyword evidence="1" id="KW-0812">Transmembrane</keyword>
<feature type="transmembrane region" description="Helical" evidence="1">
    <location>
        <begin position="331"/>
        <end position="352"/>
    </location>
</feature>
<accession>V4C8Q8</accession>
<evidence type="ECO:0000313" key="3">
    <source>
        <dbReference type="EMBL" id="ESO98134.1"/>
    </source>
</evidence>
<dbReference type="AlphaFoldDB" id="V4C8Q8"/>
<dbReference type="GO" id="GO:0099072">
    <property type="term" value="P:regulation of postsynaptic membrane neurotransmitter receptor levels"/>
    <property type="evidence" value="ECO:0007669"/>
    <property type="project" value="TreeGrafter"/>
</dbReference>
<gene>
    <name evidence="3" type="ORF">LOTGIDRAFT_174310</name>
</gene>
<dbReference type="Pfam" id="PF03351">
    <property type="entry name" value="DOMON"/>
    <property type="match status" value="1"/>
</dbReference>
<feature type="domain" description="DOMON" evidence="2">
    <location>
        <begin position="180"/>
        <end position="297"/>
    </location>
</feature>
<dbReference type="RefSeq" id="XP_009051161.1">
    <property type="nucleotide sequence ID" value="XM_009052913.1"/>
</dbReference>
<dbReference type="PANTHER" id="PTHR46902">
    <property type="entry name" value="DOMON DOMAIN-CONTAINING PROTEIN FRRS1L"/>
    <property type="match status" value="1"/>
</dbReference>
<dbReference type="KEGG" id="lgi:LOTGIDRAFT_174310"/>
<evidence type="ECO:0000256" key="1">
    <source>
        <dbReference type="SAM" id="Phobius"/>
    </source>
</evidence>
<evidence type="ECO:0000313" key="4">
    <source>
        <dbReference type="Proteomes" id="UP000030746"/>
    </source>
</evidence>
<keyword evidence="1" id="KW-1133">Transmembrane helix</keyword>
<proteinExistence type="predicted"/>
<keyword evidence="4" id="KW-1185">Reference proteome</keyword>
<dbReference type="CTD" id="20242691"/>
<protein>
    <recommendedName>
        <fullName evidence="2">DOMON domain-containing protein</fullName>
    </recommendedName>
</protein>
<dbReference type="HOGENOM" id="CLU_785926_0_0_1"/>
<sequence>MKFTFTMVIYYLVIRRCPSVHGVWLHLPGSGNSITSVRPSNGIVTSCNGTNNTFILTRNKRGHRDKFVLTTLFRSTVVDGIDFLIFAYDLKLHGTTNTFAYKIDLPEETSYHSRRKRDTVSLSAEIQFHLKVNFAFTDECVKRADDFIARCYGTPLKPRDCGKELTCIRFGSPECAHMECQYFVSYKTLGPSDVEIEISAETMGWVAIGFSSDDSMGGNDDVLVCKRKTDFNEDVEAVAMTNIVRHARPEPKDSNFNLTAARYRDGFIYCKITRPLKINKDDHLDLFNEWYQLYARGHITSTGVMLQHDEIPPTSDNKISVIVPVNIQNSMATSLITSYMVVILPVIATFFVS</sequence>
<dbReference type="EMBL" id="KB201266">
    <property type="protein sequence ID" value="ESO98134.1"/>
    <property type="molecule type" value="Genomic_DNA"/>
</dbReference>
<keyword evidence="1" id="KW-0472">Membrane</keyword>
<dbReference type="PANTHER" id="PTHR46902:SF1">
    <property type="entry name" value="DOMON DOMAIN-CONTAINING PROTEIN FRRS1L"/>
    <property type="match status" value="1"/>
</dbReference>
<dbReference type="STRING" id="225164.V4C8Q8"/>
<organism evidence="3 4">
    <name type="scientific">Lottia gigantea</name>
    <name type="common">Giant owl limpet</name>
    <dbReference type="NCBI Taxonomy" id="225164"/>
    <lineage>
        <taxon>Eukaryota</taxon>
        <taxon>Metazoa</taxon>
        <taxon>Spiralia</taxon>
        <taxon>Lophotrochozoa</taxon>
        <taxon>Mollusca</taxon>
        <taxon>Gastropoda</taxon>
        <taxon>Patellogastropoda</taxon>
        <taxon>Lottioidea</taxon>
        <taxon>Lottiidae</taxon>
        <taxon>Lottia</taxon>
    </lineage>
</organism>
<reference evidence="3 4" key="1">
    <citation type="journal article" date="2013" name="Nature">
        <title>Insights into bilaterian evolution from three spiralian genomes.</title>
        <authorList>
            <person name="Simakov O."/>
            <person name="Marletaz F."/>
            <person name="Cho S.J."/>
            <person name="Edsinger-Gonzales E."/>
            <person name="Havlak P."/>
            <person name="Hellsten U."/>
            <person name="Kuo D.H."/>
            <person name="Larsson T."/>
            <person name="Lv J."/>
            <person name="Arendt D."/>
            <person name="Savage R."/>
            <person name="Osoegawa K."/>
            <person name="de Jong P."/>
            <person name="Grimwood J."/>
            <person name="Chapman J.A."/>
            <person name="Shapiro H."/>
            <person name="Aerts A."/>
            <person name="Otillar R.P."/>
            <person name="Terry A.Y."/>
            <person name="Boore J.L."/>
            <person name="Grigoriev I.V."/>
            <person name="Lindberg D.R."/>
            <person name="Seaver E.C."/>
            <person name="Weisblat D.A."/>
            <person name="Putnam N.H."/>
            <person name="Rokhsar D.S."/>
        </authorList>
    </citation>
    <scope>NUCLEOTIDE SEQUENCE [LARGE SCALE GENOMIC DNA]</scope>
</reference>
<dbReference type="InterPro" id="IPR042789">
    <property type="entry name" value="FRRS1L"/>
</dbReference>
<dbReference type="GeneID" id="20242691"/>
<dbReference type="OrthoDB" id="6418377at2759"/>
<dbReference type="GO" id="GO:1900449">
    <property type="term" value="P:regulation of glutamate receptor signaling pathway"/>
    <property type="evidence" value="ECO:0007669"/>
    <property type="project" value="InterPro"/>
</dbReference>